<gene>
    <name evidence="3" type="ORF">PHYPA_014875</name>
</gene>
<evidence type="ECO:0000313" key="4">
    <source>
        <dbReference type="EnsemblPlants" id="PAC:32958872.CDS.1"/>
    </source>
</evidence>
<dbReference type="Gramene" id="Pp3c11_10790V3.1">
    <property type="protein sequence ID" value="PAC:32958872.CDS.1"/>
    <property type="gene ID" value="Pp3c11_10790"/>
</dbReference>
<dbReference type="Gramene" id="Pp3c11_10790V3.2">
    <property type="protein sequence ID" value="PAC:32958873.CDS.1"/>
    <property type="gene ID" value="Pp3c11_10790"/>
</dbReference>
<proteinExistence type="predicted"/>
<dbReference type="EMBL" id="ABEU02000011">
    <property type="protein sequence ID" value="PNR45104.1"/>
    <property type="molecule type" value="Genomic_DNA"/>
</dbReference>
<dbReference type="EnsemblPlants" id="Pp3c11_10790V3.1">
    <property type="protein sequence ID" value="PAC:32958872.CDS.1"/>
    <property type="gene ID" value="Pp3c11_10790"/>
</dbReference>
<feature type="compositionally biased region" description="Polar residues" evidence="1">
    <location>
        <begin position="108"/>
        <end position="119"/>
    </location>
</feature>
<feature type="compositionally biased region" description="Basic and acidic residues" evidence="1">
    <location>
        <begin position="86"/>
        <end position="102"/>
    </location>
</feature>
<evidence type="ECO:0000313" key="3">
    <source>
        <dbReference type="EMBL" id="PNR45104.1"/>
    </source>
</evidence>
<dbReference type="InParanoid" id="A0A2K1JUA0"/>
<reference evidence="3 5" key="2">
    <citation type="journal article" date="2018" name="Plant J.">
        <title>The Physcomitrella patens chromosome-scale assembly reveals moss genome structure and evolution.</title>
        <authorList>
            <person name="Lang D."/>
            <person name="Ullrich K.K."/>
            <person name="Murat F."/>
            <person name="Fuchs J."/>
            <person name="Jenkins J."/>
            <person name="Haas F.B."/>
            <person name="Piednoel M."/>
            <person name="Gundlach H."/>
            <person name="Van Bel M."/>
            <person name="Meyberg R."/>
            <person name="Vives C."/>
            <person name="Morata J."/>
            <person name="Symeonidi A."/>
            <person name="Hiss M."/>
            <person name="Muchero W."/>
            <person name="Kamisugi Y."/>
            <person name="Saleh O."/>
            <person name="Blanc G."/>
            <person name="Decker E.L."/>
            <person name="van Gessel N."/>
            <person name="Grimwood J."/>
            <person name="Hayes R.D."/>
            <person name="Graham S.W."/>
            <person name="Gunter L.E."/>
            <person name="McDaniel S.F."/>
            <person name="Hoernstein S.N.W."/>
            <person name="Larsson A."/>
            <person name="Li F.W."/>
            <person name="Perroud P.F."/>
            <person name="Phillips J."/>
            <person name="Ranjan P."/>
            <person name="Rokshar D.S."/>
            <person name="Rothfels C.J."/>
            <person name="Schneider L."/>
            <person name="Shu S."/>
            <person name="Stevenson D.W."/>
            <person name="Thummler F."/>
            <person name="Tillich M."/>
            <person name="Villarreal Aguilar J.C."/>
            <person name="Widiez T."/>
            <person name="Wong G.K."/>
            <person name="Wymore A."/>
            <person name="Zhang Y."/>
            <person name="Zimmer A.D."/>
            <person name="Quatrano R.S."/>
            <person name="Mayer K.F.X."/>
            <person name="Goodstein D."/>
            <person name="Casacuberta J.M."/>
            <person name="Vandepoele K."/>
            <person name="Reski R."/>
            <person name="Cuming A.C."/>
            <person name="Tuskan G.A."/>
            <person name="Maumus F."/>
            <person name="Salse J."/>
            <person name="Schmutz J."/>
            <person name="Rensing S.A."/>
        </authorList>
    </citation>
    <scope>NUCLEOTIDE SEQUENCE [LARGE SCALE GENOMIC DNA]</scope>
    <source>
        <strain evidence="4 5">cv. Gransden 2004</strain>
    </source>
</reference>
<protein>
    <recommendedName>
        <fullName evidence="2">RIN4 pathogenic type III effector avirulence factor Avr cleavage site domain-containing protein</fullName>
    </recommendedName>
</protein>
<dbReference type="EnsemblPlants" id="Pp3c11_10790V3.2">
    <property type="protein sequence ID" value="PAC:32958873.CDS.1"/>
    <property type="gene ID" value="Pp3c11_10790"/>
</dbReference>
<feature type="compositionally biased region" description="Basic and acidic residues" evidence="1">
    <location>
        <begin position="62"/>
        <end position="77"/>
    </location>
</feature>
<sequence length="239" mass="25668">MCCGLHNLLTMTVSQSVVADKVVDLEKDIVFKSIEHYIAQSLPEPPRTSAFETPRASSAEASKPRDTLRAGWKDRPAKYVSPMAKARAEKKCKEISSGKSKDWPTLSDMETSSTPSSGEDGSLHLELSNGLQTKAPSVGVKARPSTASKEDAEKVLGGSGHLPKFGEWDKHSANSGPCYTLLFQSAAELKKTGGPVRVYAQKPPSSPGVTEDLYDYKPVSAGARAKKKTQCGFLSCFSS</sequence>
<dbReference type="InterPro" id="IPR008700">
    <property type="entry name" value="TypeIII_avirulence_cleave"/>
</dbReference>
<feature type="region of interest" description="Disordered" evidence="1">
    <location>
        <begin position="44"/>
        <end position="122"/>
    </location>
</feature>
<dbReference type="AlphaFoldDB" id="A0A2K1JUA0"/>
<evidence type="ECO:0000259" key="2">
    <source>
        <dbReference type="Pfam" id="PF05627"/>
    </source>
</evidence>
<reference evidence="4" key="3">
    <citation type="submission" date="2020-12" db="UniProtKB">
        <authorList>
            <consortium name="EnsemblPlants"/>
        </authorList>
    </citation>
    <scope>IDENTIFICATION</scope>
</reference>
<reference evidence="3 5" key="1">
    <citation type="journal article" date="2008" name="Science">
        <title>The Physcomitrella genome reveals evolutionary insights into the conquest of land by plants.</title>
        <authorList>
            <person name="Rensing S."/>
            <person name="Lang D."/>
            <person name="Zimmer A."/>
            <person name="Terry A."/>
            <person name="Salamov A."/>
            <person name="Shapiro H."/>
            <person name="Nishiyama T."/>
            <person name="Perroud P.-F."/>
            <person name="Lindquist E."/>
            <person name="Kamisugi Y."/>
            <person name="Tanahashi T."/>
            <person name="Sakakibara K."/>
            <person name="Fujita T."/>
            <person name="Oishi K."/>
            <person name="Shin-I T."/>
            <person name="Kuroki Y."/>
            <person name="Toyoda A."/>
            <person name="Suzuki Y."/>
            <person name="Hashimoto A."/>
            <person name="Yamaguchi K."/>
            <person name="Sugano A."/>
            <person name="Kohara Y."/>
            <person name="Fujiyama A."/>
            <person name="Anterola A."/>
            <person name="Aoki S."/>
            <person name="Ashton N."/>
            <person name="Barbazuk W.B."/>
            <person name="Barker E."/>
            <person name="Bennetzen J."/>
            <person name="Bezanilla M."/>
            <person name="Blankenship R."/>
            <person name="Cho S.H."/>
            <person name="Dutcher S."/>
            <person name="Estelle M."/>
            <person name="Fawcett J.A."/>
            <person name="Gundlach H."/>
            <person name="Hanada K."/>
            <person name="Heyl A."/>
            <person name="Hicks K.A."/>
            <person name="Hugh J."/>
            <person name="Lohr M."/>
            <person name="Mayer K."/>
            <person name="Melkozernov A."/>
            <person name="Murata T."/>
            <person name="Nelson D."/>
            <person name="Pils B."/>
            <person name="Prigge M."/>
            <person name="Reiss B."/>
            <person name="Renner T."/>
            <person name="Rombauts S."/>
            <person name="Rushton P."/>
            <person name="Sanderfoot A."/>
            <person name="Schween G."/>
            <person name="Shiu S.-H."/>
            <person name="Stueber K."/>
            <person name="Theodoulou F.L."/>
            <person name="Tu H."/>
            <person name="Van de Peer Y."/>
            <person name="Verrier P.J."/>
            <person name="Waters E."/>
            <person name="Wood A."/>
            <person name="Yang L."/>
            <person name="Cove D."/>
            <person name="Cuming A."/>
            <person name="Hasebe M."/>
            <person name="Lucas S."/>
            <person name="Mishler D.B."/>
            <person name="Reski R."/>
            <person name="Grigoriev I."/>
            <person name="Quatrano R.S."/>
            <person name="Boore J.L."/>
        </authorList>
    </citation>
    <scope>NUCLEOTIDE SEQUENCE [LARGE SCALE GENOMIC DNA]</scope>
    <source>
        <strain evidence="4 5">cv. Gransden 2004</strain>
    </source>
</reference>
<organism evidence="3">
    <name type="scientific">Physcomitrium patens</name>
    <name type="common">Spreading-leaved earth moss</name>
    <name type="synonym">Physcomitrella patens</name>
    <dbReference type="NCBI Taxonomy" id="3218"/>
    <lineage>
        <taxon>Eukaryota</taxon>
        <taxon>Viridiplantae</taxon>
        <taxon>Streptophyta</taxon>
        <taxon>Embryophyta</taxon>
        <taxon>Bryophyta</taxon>
        <taxon>Bryophytina</taxon>
        <taxon>Bryopsida</taxon>
        <taxon>Funariidae</taxon>
        <taxon>Funariales</taxon>
        <taxon>Funariaceae</taxon>
        <taxon>Physcomitrium</taxon>
    </lineage>
</organism>
<dbReference type="PaxDb" id="3218-PP1S61_243V6.1"/>
<feature type="domain" description="RIN4 pathogenic type III effector avirulence factor Avr cleavage site" evidence="2">
    <location>
        <begin position="158"/>
        <end position="191"/>
    </location>
</feature>
<dbReference type="Proteomes" id="UP000006727">
    <property type="component" value="Chromosome 11"/>
</dbReference>
<name>A0A2K1JUA0_PHYPA</name>
<evidence type="ECO:0000256" key="1">
    <source>
        <dbReference type="SAM" id="MobiDB-lite"/>
    </source>
</evidence>
<evidence type="ECO:0000313" key="5">
    <source>
        <dbReference type="Proteomes" id="UP000006727"/>
    </source>
</evidence>
<feature type="region of interest" description="Disordered" evidence="1">
    <location>
        <begin position="135"/>
        <end position="155"/>
    </location>
</feature>
<accession>A0A2K1JUA0</accession>
<dbReference type="Pfam" id="PF05627">
    <property type="entry name" value="AvrRpt-cleavage"/>
    <property type="match status" value="1"/>
</dbReference>
<keyword evidence="5" id="KW-1185">Reference proteome</keyword>